<feature type="compositionally biased region" description="Low complexity" evidence="3">
    <location>
        <begin position="135"/>
        <end position="145"/>
    </location>
</feature>
<evidence type="ECO:0000256" key="3">
    <source>
        <dbReference type="SAM" id="MobiDB-lite"/>
    </source>
</evidence>
<dbReference type="SUPFAM" id="SSF51045">
    <property type="entry name" value="WW domain"/>
    <property type="match status" value="1"/>
</dbReference>
<dbReference type="InterPro" id="IPR052462">
    <property type="entry name" value="SLIRP/GR-RBP-like"/>
</dbReference>
<dbReference type="Pfam" id="PF00076">
    <property type="entry name" value="RRM_1"/>
    <property type="match status" value="1"/>
</dbReference>
<evidence type="ECO:0000259" key="4">
    <source>
        <dbReference type="PROSITE" id="PS50020"/>
    </source>
</evidence>
<protein>
    <submittedName>
        <fullName evidence="6">Uncharacterized protein</fullName>
    </submittedName>
</protein>
<reference evidence="6" key="1">
    <citation type="submission" date="2021-01" db="EMBL/GenBank/DDBJ databases">
        <authorList>
            <person name="Corre E."/>
            <person name="Pelletier E."/>
            <person name="Niang G."/>
            <person name="Scheremetjew M."/>
            <person name="Finn R."/>
            <person name="Kale V."/>
            <person name="Holt S."/>
            <person name="Cochrane G."/>
            <person name="Meng A."/>
            <person name="Brown T."/>
            <person name="Cohen L."/>
        </authorList>
    </citation>
    <scope>NUCLEOTIDE SEQUENCE</scope>
</reference>
<dbReference type="InterPro" id="IPR012677">
    <property type="entry name" value="Nucleotide-bd_a/b_plait_sf"/>
</dbReference>
<keyword evidence="1 2" id="KW-0694">RNA-binding</keyword>
<dbReference type="PANTHER" id="PTHR48027">
    <property type="entry name" value="HETEROGENEOUS NUCLEAR RIBONUCLEOPROTEIN 87F-RELATED"/>
    <property type="match status" value="1"/>
</dbReference>
<feature type="compositionally biased region" description="Basic residues" evidence="3">
    <location>
        <begin position="97"/>
        <end position="134"/>
    </location>
</feature>
<dbReference type="EMBL" id="HBFQ01065503">
    <property type="protein sequence ID" value="CAD8872170.1"/>
    <property type="molecule type" value="Transcribed_RNA"/>
</dbReference>
<accession>A0A7S1B1Q8</accession>
<name>A0A7S1B1Q8_NOCSC</name>
<proteinExistence type="predicted"/>
<dbReference type="SMART" id="SM00456">
    <property type="entry name" value="WW"/>
    <property type="match status" value="1"/>
</dbReference>
<dbReference type="Gene3D" id="3.30.70.330">
    <property type="match status" value="1"/>
</dbReference>
<dbReference type="InterPro" id="IPR035979">
    <property type="entry name" value="RBD_domain_sf"/>
</dbReference>
<dbReference type="Gene3D" id="2.20.70.10">
    <property type="match status" value="1"/>
</dbReference>
<dbReference type="InterPro" id="IPR001202">
    <property type="entry name" value="WW_dom"/>
</dbReference>
<dbReference type="InterPro" id="IPR000504">
    <property type="entry name" value="RRM_dom"/>
</dbReference>
<evidence type="ECO:0000256" key="1">
    <source>
        <dbReference type="ARBA" id="ARBA00022884"/>
    </source>
</evidence>
<dbReference type="SMART" id="SM00360">
    <property type="entry name" value="RRM"/>
    <property type="match status" value="1"/>
</dbReference>
<evidence type="ECO:0000259" key="5">
    <source>
        <dbReference type="PROSITE" id="PS50102"/>
    </source>
</evidence>
<dbReference type="InterPro" id="IPR036020">
    <property type="entry name" value="WW_dom_sf"/>
</dbReference>
<dbReference type="CDD" id="cd00201">
    <property type="entry name" value="WW"/>
    <property type="match status" value="1"/>
</dbReference>
<gene>
    <name evidence="6" type="ORF">NSCI0253_LOCUS46527</name>
</gene>
<dbReference type="PROSITE" id="PS50020">
    <property type="entry name" value="WW_DOMAIN_2"/>
    <property type="match status" value="1"/>
</dbReference>
<evidence type="ECO:0000313" key="6">
    <source>
        <dbReference type="EMBL" id="CAD8872170.1"/>
    </source>
</evidence>
<feature type="region of interest" description="Disordered" evidence="3">
    <location>
        <begin position="82"/>
        <end position="150"/>
    </location>
</feature>
<sequence length="298" mass="33150">MAQELSRWVRHASEPFWRMASDATKVVDVDVVDLPGESADHLLDRILKNALGSAPVEPGVKKEELIDAPVKLEIKEIKAEPGDGSSLHVVKDELRNRSRSRRRRSRSRRRKRSRSRGKKKRSRSRGRRRRRKRSTSSSSSASSKSPVAAAMQGLPQARVVAVRGHWAQYLSPAGETFYKNVLTGEVQWQKPGNFDCNPSRRAGEMTPGPGEAACYIFQMPPEWSETDLMQLFSPFGQVTSAHVQRDANGFSRSCGFVTYALGEAANQACNMMNGFGVDGKFLKVSLTQFSMGTIRPSP</sequence>
<feature type="domain" description="RRM" evidence="5">
    <location>
        <begin position="212"/>
        <end position="289"/>
    </location>
</feature>
<feature type="domain" description="WW" evidence="4">
    <location>
        <begin position="160"/>
        <end position="193"/>
    </location>
</feature>
<organism evidence="6">
    <name type="scientific">Noctiluca scintillans</name>
    <name type="common">Sea sparkle</name>
    <name type="synonym">Red tide dinoflagellate</name>
    <dbReference type="NCBI Taxonomy" id="2966"/>
    <lineage>
        <taxon>Eukaryota</taxon>
        <taxon>Sar</taxon>
        <taxon>Alveolata</taxon>
        <taxon>Dinophyceae</taxon>
        <taxon>Noctilucales</taxon>
        <taxon>Noctilucaceae</taxon>
        <taxon>Noctiluca</taxon>
    </lineage>
</organism>
<dbReference type="GO" id="GO:0003723">
    <property type="term" value="F:RNA binding"/>
    <property type="evidence" value="ECO:0007669"/>
    <property type="project" value="UniProtKB-UniRule"/>
</dbReference>
<dbReference type="PROSITE" id="PS50102">
    <property type="entry name" value="RRM"/>
    <property type="match status" value="1"/>
</dbReference>
<evidence type="ECO:0000256" key="2">
    <source>
        <dbReference type="PROSITE-ProRule" id="PRU00176"/>
    </source>
</evidence>
<dbReference type="SUPFAM" id="SSF54928">
    <property type="entry name" value="RNA-binding domain, RBD"/>
    <property type="match status" value="1"/>
</dbReference>
<dbReference type="AlphaFoldDB" id="A0A7S1B1Q8"/>